<protein>
    <submittedName>
        <fullName evidence="7">ABC transporter, permease protein</fullName>
    </submittedName>
</protein>
<sequence length="569" mass="62116">MMSAPHVGSFSDCLVVAGILAVFGLVGWLLPSVGAPIGPDGMPSTVSTDLRNLPYYALRSVFRMAIALIFSLVFTFVYGLAAARSKRLGKVLIPLLDILQSVPILGFLSATVAIWLALFPGSELGVEAASIFAIFTSQAWNMTFSFHRSLLSEPQELDEAVRNLRLTRWQRFWTLDVPNSMIPLIWNMMMSVGGGWFFLTASEVISVGNRDYALPGIGSFVATASAEEKPGKVACAIVTMVLIVVVIDVLVWKPLTAWAEKFRITNNASETPKKSAVLTVIRQSHIDKWIATLLTPIKDGLDRVMRVFGRTGARWTAPAKRRRTGDLVFDVAVGAIVVFGAYQLLSSIAQKTGFDELGHAFGLGFITFLRVLLLTIVCSVIWVPIGAIVGMNPRISRFAEPLVQVLSSFPANFIFPFITMWFVAWNIDINWGSILLMALGTQWYILFNVIAGASAIPNDLLEMTHNMGLSTWMRWKKLILPSVFGSWVTGGITAAGGAWNASIVSEVVSYGRHTLTADGIGAYITQATAENNGMKVLIGVVVMAVFVVGANRLFWTPLENLADTRFALN</sequence>
<dbReference type="InterPro" id="IPR000515">
    <property type="entry name" value="MetI-like"/>
</dbReference>
<feature type="transmembrane region" description="Helical" evidence="5">
    <location>
        <begin position="365"/>
        <end position="390"/>
    </location>
</feature>
<evidence type="ECO:0000256" key="4">
    <source>
        <dbReference type="ARBA" id="ARBA00023136"/>
    </source>
</evidence>
<keyword evidence="2 5" id="KW-0812">Transmembrane</keyword>
<evidence type="ECO:0000259" key="6">
    <source>
        <dbReference type="PROSITE" id="PS50928"/>
    </source>
</evidence>
<comment type="subcellular location">
    <subcellularLocation>
        <location evidence="5">Cell membrane</location>
        <topology evidence="5">Multi-pass membrane protein</topology>
    </subcellularLocation>
    <subcellularLocation>
        <location evidence="1">Membrane</location>
        <topology evidence="1">Multi-pass membrane protein</topology>
    </subcellularLocation>
</comment>
<dbReference type="InterPro" id="IPR035906">
    <property type="entry name" value="MetI-like_sf"/>
</dbReference>
<feature type="domain" description="ABC transmembrane type-1" evidence="6">
    <location>
        <begin position="368"/>
        <end position="554"/>
    </location>
</feature>
<evidence type="ECO:0000313" key="8">
    <source>
        <dbReference type="Proteomes" id="UP000029096"/>
    </source>
</evidence>
<feature type="transmembrane region" description="Helical" evidence="5">
    <location>
        <begin position="231"/>
        <end position="252"/>
    </location>
</feature>
<dbReference type="GO" id="GO:0005886">
    <property type="term" value="C:plasma membrane"/>
    <property type="evidence" value="ECO:0007669"/>
    <property type="project" value="UniProtKB-SubCell"/>
</dbReference>
<comment type="caution">
    <text evidence="7">The sequence shown here is derived from an EMBL/GenBank/DDBJ whole genome shotgun (WGS) entry which is preliminary data.</text>
</comment>
<dbReference type="EMBL" id="JGYP01000004">
    <property type="protein sequence ID" value="KFI45041.1"/>
    <property type="molecule type" value="Genomic_DNA"/>
</dbReference>
<dbReference type="Gene3D" id="1.10.3720.10">
    <property type="entry name" value="MetI-like"/>
    <property type="match status" value="2"/>
</dbReference>
<dbReference type="PROSITE" id="PS50928">
    <property type="entry name" value="ABC_TM1"/>
    <property type="match status" value="2"/>
</dbReference>
<dbReference type="PANTHER" id="PTHR42744:SF1">
    <property type="entry name" value="BINDING-PROTEIN-DEPENDENT TRANSPORT SYSTEMS INNER MEMBRANE COMPONENT"/>
    <property type="match status" value="1"/>
</dbReference>
<keyword evidence="3 5" id="KW-1133">Transmembrane helix</keyword>
<dbReference type="PANTHER" id="PTHR42744">
    <property type="entry name" value="BINDING-PROTEIN-DEPENDENT TRANSPORT SYSTEMS INNER MEMBRANE COMPONENT"/>
    <property type="match status" value="1"/>
</dbReference>
<dbReference type="OrthoDB" id="9806809at2"/>
<feature type="domain" description="ABC transmembrane type-1" evidence="6">
    <location>
        <begin position="57"/>
        <end position="251"/>
    </location>
</feature>
<dbReference type="Pfam" id="PF00528">
    <property type="entry name" value="BPD_transp_1"/>
    <property type="match status" value="2"/>
</dbReference>
<comment type="similarity">
    <text evidence="5">Belongs to the binding-protein-dependent transport system permease family.</text>
</comment>
<evidence type="ECO:0000313" key="7">
    <source>
        <dbReference type="EMBL" id="KFI45041.1"/>
    </source>
</evidence>
<dbReference type="SUPFAM" id="SSF161098">
    <property type="entry name" value="MetI-like"/>
    <property type="match status" value="2"/>
</dbReference>
<keyword evidence="4 5" id="KW-0472">Membrane</keyword>
<evidence type="ECO:0000256" key="1">
    <source>
        <dbReference type="ARBA" id="ARBA00004141"/>
    </source>
</evidence>
<organism evidence="7 8">
    <name type="scientific">Bifidobacterium bohemicum DSM 22767</name>
    <dbReference type="NCBI Taxonomy" id="1437606"/>
    <lineage>
        <taxon>Bacteria</taxon>
        <taxon>Bacillati</taxon>
        <taxon>Actinomycetota</taxon>
        <taxon>Actinomycetes</taxon>
        <taxon>Bifidobacteriales</taxon>
        <taxon>Bifidobacteriaceae</taxon>
        <taxon>Bifidobacterium</taxon>
    </lineage>
</organism>
<reference evidence="7 8" key="1">
    <citation type="submission" date="2014-03" db="EMBL/GenBank/DDBJ databases">
        <title>Genomics of Bifidobacteria.</title>
        <authorList>
            <person name="Ventura M."/>
            <person name="Milani C."/>
            <person name="Lugli G.A."/>
        </authorList>
    </citation>
    <scope>NUCLEOTIDE SEQUENCE [LARGE SCALE GENOMIC DNA]</scope>
    <source>
        <strain evidence="7 8">DSM 22767</strain>
    </source>
</reference>
<feature type="transmembrane region" description="Helical" evidence="5">
    <location>
        <begin position="536"/>
        <end position="555"/>
    </location>
</feature>
<dbReference type="CDD" id="cd06261">
    <property type="entry name" value="TM_PBP2"/>
    <property type="match status" value="2"/>
</dbReference>
<dbReference type="GO" id="GO:0055085">
    <property type="term" value="P:transmembrane transport"/>
    <property type="evidence" value="ECO:0007669"/>
    <property type="project" value="InterPro"/>
</dbReference>
<feature type="transmembrane region" description="Helical" evidence="5">
    <location>
        <begin position="431"/>
        <end position="457"/>
    </location>
</feature>
<proteinExistence type="inferred from homology"/>
<dbReference type="Proteomes" id="UP000029096">
    <property type="component" value="Unassembled WGS sequence"/>
</dbReference>
<accession>A0A086ZEU1</accession>
<keyword evidence="8" id="KW-1185">Reference proteome</keyword>
<name>A0A086ZEU1_9BIFI</name>
<dbReference type="AlphaFoldDB" id="A0A086ZEU1"/>
<gene>
    <name evidence="7" type="ORF">BBOH_1301</name>
</gene>
<feature type="transmembrane region" description="Helical" evidence="5">
    <location>
        <begin position="402"/>
        <end position="425"/>
    </location>
</feature>
<feature type="transmembrane region" description="Helical" evidence="5">
    <location>
        <begin position="12"/>
        <end position="30"/>
    </location>
</feature>
<evidence type="ECO:0000256" key="5">
    <source>
        <dbReference type="RuleBase" id="RU363032"/>
    </source>
</evidence>
<feature type="transmembrane region" description="Helical" evidence="5">
    <location>
        <begin position="327"/>
        <end position="345"/>
    </location>
</feature>
<evidence type="ECO:0000256" key="2">
    <source>
        <dbReference type="ARBA" id="ARBA00022692"/>
    </source>
</evidence>
<dbReference type="eggNOG" id="COG4986">
    <property type="taxonomic scope" value="Bacteria"/>
</dbReference>
<keyword evidence="5" id="KW-0813">Transport</keyword>
<dbReference type="RefSeq" id="WP_044098246.1">
    <property type="nucleotide sequence ID" value="NZ_JGYP01000004.1"/>
</dbReference>
<feature type="transmembrane region" description="Helical" evidence="5">
    <location>
        <begin position="181"/>
        <end position="199"/>
    </location>
</feature>
<feature type="transmembrane region" description="Helical" evidence="5">
    <location>
        <begin position="478"/>
        <end position="499"/>
    </location>
</feature>
<feature type="transmembrane region" description="Helical" evidence="5">
    <location>
        <begin position="61"/>
        <end position="83"/>
    </location>
</feature>
<evidence type="ECO:0000256" key="3">
    <source>
        <dbReference type="ARBA" id="ARBA00022989"/>
    </source>
</evidence>